<dbReference type="PROSITE" id="PS51257">
    <property type="entry name" value="PROKAR_LIPOPROTEIN"/>
    <property type="match status" value="1"/>
</dbReference>
<feature type="chain" id="PRO_5043504419" description="3-isopropylmalate dehydratase" evidence="1">
    <location>
        <begin position="19"/>
        <end position="142"/>
    </location>
</feature>
<accession>A0AAU7QQE0</accession>
<evidence type="ECO:0008006" key="3">
    <source>
        <dbReference type="Google" id="ProtNLM"/>
    </source>
</evidence>
<proteinExistence type="predicted"/>
<protein>
    <recommendedName>
        <fullName evidence="3">3-isopropylmalate dehydratase</fullName>
    </recommendedName>
</protein>
<sequence length="142" mass="14538">MKQVTFVVMAVLALAACATKPVRPSEALQVPQDRLIAYQSPITGGGEITVVRDKGMTGGGCYAGIFVGGELAAKVGTGEKASFQLPAGRAVVSAKAVGAGLCGIGAQDRGERSTEIHVESGQHRIYRLALSSAGEVSINPIN</sequence>
<reference evidence="2" key="1">
    <citation type="submission" date="2024-06" db="EMBL/GenBank/DDBJ databases">
        <authorList>
            <person name="Sun Y."/>
        </authorList>
    </citation>
    <scope>NUCLEOTIDE SEQUENCE</scope>
    <source>
        <strain evidence="2">IGA1.0</strain>
    </source>
</reference>
<dbReference type="EMBL" id="CP157948">
    <property type="protein sequence ID" value="XBS91528.1"/>
    <property type="molecule type" value="Genomic_DNA"/>
</dbReference>
<evidence type="ECO:0000313" key="2">
    <source>
        <dbReference type="EMBL" id="XBS91528.1"/>
    </source>
</evidence>
<dbReference type="AlphaFoldDB" id="A0AAU7QQE0"/>
<dbReference type="RefSeq" id="WP_350017107.1">
    <property type="nucleotide sequence ID" value="NZ_CP157948.1"/>
</dbReference>
<feature type="signal peptide" evidence="1">
    <location>
        <begin position="1"/>
        <end position="18"/>
    </location>
</feature>
<keyword evidence="1" id="KW-0732">Signal</keyword>
<gene>
    <name evidence="2" type="ORF">ABNK63_07845</name>
</gene>
<organism evidence="2">
    <name type="scientific">Rhodanobacter sp. IGA1.0</name>
    <dbReference type="NCBI Taxonomy" id="3158582"/>
    <lineage>
        <taxon>Bacteria</taxon>
        <taxon>Pseudomonadati</taxon>
        <taxon>Pseudomonadota</taxon>
        <taxon>Gammaproteobacteria</taxon>
        <taxon>Lysobacterales</taxon>
        <taxon>Rhodanobacteraceae</taxon>
        <taxon>Rhodanobacter</taxon>
    </lineage>
</organism>
<evidence type="ECO:0000256" key="1">
    <source>
        <dbReference type="SAM" id="SignalP"/>
    </source>
</evidence>
<name>A0AAU7QQE0_9GAMM</name>